<evidence type="ECO:0000313" key="3">
    <source>
        <dbReference type="EMBL" id="VBB28857.1"/>
    </source>
</evidence>
<evidence type="ECO:0008006" key="5">
    <source>
        <dbReference type="Google" id="ProtNLM"/>
    </source>
</evidence>
<sequence>MWLFITVLLVVISAEVNRTNDEKITNEEDESDEEDSEEEQYDDDDEEEFEKDEKDSLTDGIIKSENQSESHPPAFGPRSTNVIKLS</sequence>
<feature type="chain" id="PRO_5019803770" description="Translocon-associated protein subunit alpha" evidence="2">
    <location>
        <begin position="19"/>
        <end position="86"/>
    </location>
</feature>
<feature type="signal peptide" evidence="2">
    <location>
        <begin position="1"/>
        <end position="18"/>
    </location>
</feature>
<organism evidence="3 4">
    <name type="scientific">Acanthocheilonema viteae</name>
    <name type="common">Filarial nematode worm</name>
    <name type="synonym">Dipetalonema viteae</name>
    <dbReference type="NCBI Taxonomy" id="6277"/>
    <lineage>
        <taxon>Eukaryota</taxon>
        <taxon>Metazoa</taxon>
        <taxon>Ecdysozoa</taxon>
        <taxon>Nematoda</taxon>
        <taxon>Chromadorea</taxon>
        <taxon>Rhabditida</taxon>
        <taxon>Spirurina</taxon>
        <taxon>Spiruromorpha</taxon>
        <taxon>Filarioidea</taxon>
        <taxon>Onchocercidae</taxon>
        <taxon>Acanthocheilonema</taxon>
    </lineage>
</organism>
<dbReference type="Proteomes" id="UP000276991">
    <property type="component" value="Unassembled WGS sequence"/>
</dbReference>
<proteinExistence type="predicted"/>
<protein>
    <recommendedName>
        <fullName evidence="5">Translocon-associated protein subunit alpha</fullName>
    </recommendedName>
</protein>
<dbReference type="OrthoDB" id="10452191at2759"/>
<evidence type="ECO:0000256" key="1">
    <source>
        <dbReference type="SAM" id="MobiDB-lite"/>
    </source>
</evidence>
<evidence type="ECO:0000256" key="2">
    <source>
        <dbReference type="SAM" id="SignalP"/>
    </source>
</evidence>
<keyword evidence="4" id="KW-1185">Reference proteome</keyword>
<feature type="region of interest" description="Disordered" evidence="1">
    <location>
        <begin position="17"/>
        <end position="86"/>
    </location>
</feature>
<name>A0A498SG13_ACAVI</name>
<dbReference type="EMBL" id="UPTC01000489">
    <property type="protein sequence ID" value="VBB28857.1"/>
    <property type="molecule type" value="Genomic_DNA"/>
</dbReference>
<accession>A0A498SG13</accession>
<gene>
    <name evidence="3" type="ORF">NAV_LOCUS3686</name>
</gene>
<reference evidence="3 4" key="1">
    <citation type="submission" date="2018-08" db="EMBL/GenBank/DDBJ databases">
        <authorList>
            <person name="Laetsch R D."/>
            <person name="Stevens L."/>
            <person name="Kumar S."/>
            <person name="Blaxter L. M."/>
        </authorList>
    </citation>
    <scope>NUCLEOTIDE SEQUENCE [LARGE SCALE GENOMIC DNA]</scope>
</reference>
<evidence type="ECO:0000313" key="4">
    <source>
        <dbReference type="Proteomes" id="UP000276991"/>
    </source>
</evidence>
<keyword evidence="2" id="KW-0732">Signal</keyword>
<dbReference type="AlphaFoldDB" id="A0A498SG13"/>
<feature type="compositionally biased region" description="Acidic residues" evidence="1">
    <location>
        <begin position="27"/>
        <end position="50"/>
    </location>
</feature>